<evidence type="ECO:0000259" key="4">
    <source>
        <dbReference type="Pfam" id="PF05726"/>
    </source>
</evidence>
<reference evidence="6" key="1">
    <citation type="journal article" date="2019" name="Int. J. Syst. Evol. Microbiol.">
        <title>The Global Catalogue of Microorganisms (GCM) 10K type strain sequencing project: providing services to taxonomists for standard genome sequencing and annotation.</title>
        <authorList>
            <consortium name="The Broad Institute Genomics Platform"/>
            <consortium name="The Broad Institute Genome Sequencing Center for Infectious Disease"/>
            <person name="Wu L."/>
            <person name="Ma J."/>
        </authorList>
    </citation>
    <scope>NUCLEOTIDE SEQUENCE [LARGE SCALE GENOMIC DNA]</scope>
    <source>
        <strain evidence="6">JCM 9091</strain>
    </source>
</reference>
<evidence type="ECO:0000256" key="2">
    <source>
        <dbReference type="RuleBase" id="RU003457"/>
    </source>
</evidence>
<name>A0ABP6L7Y6_9ACTN</name>
<keyword evidence="6" id="KW-1185">Reference proteome</keyword>
<dbReference type="InterPro" id="IPR008778">
    <property type="entry name" value="Pirin_C_dom"/>
</dbReference>
<evidence type="ECO:0000259" key="3">
    <source>
        <dbReference type="Pfam" id="PF02678"/>
    </source>
</evidence>
<proteinExistence type="inferred from homology"/>
<dbReference type="Gene3D" id="2.60.120.10">
    <property type="entry name" value="Jelly Rolls"/>
    <property type="match status" value="1"/>
</dbReference>
<dbReference type="Proteomes" id="UP001501532">
    <property type="component" value="Unassembled WGS sequence"/>
</dbReference>
<dbReference type="InterPro" id="IPR003829">
    <property type="entry name" value="Pirin_N_dom"/>
</dbReference>
<dbReference type="InterPro" id="IPR012093">
    <property type="entry name" value="Pirin"/>
</dbReference>
<dbReference type="Pfam" id="PF05726">
    <property type="entry name" value="Pirin_C"/>
    <property type="match status" value="1"/>
</dbReference>
<comment type="similarity">
    <text evidence="1 2">Belongs to the pirin family.</text>
</comment>
<evidence type="ECO:0000313" key="5">
    <source>
        <dbReference type="EMBL" id="GAA3030880.1"/>
    </source>
</evidence>
<accession>A0ABP6L7Y6</accession>
<sequence>MEHRKAVTVSNVETEPVQVRCKAVADGGQPTRGPRVDVLTPRDVPLGGPRAMTVRRTLPQRARTLIGAWCFADHYGPDDVAATGGMDVAPHPHTGLQTVSWLFSGEIEHRDSLGSHAFVRPGELNLMTGGHGISHSEVSTPRTTVLHGVQLWVALPSEHRHVPRDFQHHVPEPLRIDGAEIRVFLGSLAGASSPVRTFTPLLGAEIVLEPHATVTLAVDPGFEHGLLVDHGNVRIADVSLRPAELAYVHPGSGALTLTNDAEDPARTVLLGGTPFEEEIVMWWNFIGRSHEDIVRARADWENRSDRFGAVEGYPGNRLPAPALPNAVITPRKNPARH</sequence>
<dbReference type="CDD" id="cd02247">
    <property type="entry name" value="cupin_pirin_C"/>
    <property type="match status" value="1"/>
</dbReference>
<evidence type="ECO:0000256" key="1">
    <source>
        <dbReference type="ARBA" id="ARBA00008416"/>
    </source>
</evidence>
<protein>
    <submittedName>
        <fullName evidence="5">Pirin family protein</fullName>
    </submittedName>
</protein>
<dbReference type="InterPro" id="IPR011051">
    <property type="entry name" value="RmlC_Cupin_sf"/>
</dbReference>
<dbReference type="PIRSF" id="PIRSF006232">
    <property type="entry name" value="Pirin"/>
    <property type="match status" value="1"/>
</dbReference>
<feature type="domain" description="Pirin C-terminal" evidence="4">
    <location>
        <begin position="205"/>
        <end position="303"/>
    </location>
</feature>
<feature type="domain" description="Pirin N-terminal" evidence="3">
    <location>
        <begin position="53"/>
        <end position="153"/>
    </location>
</feature>
<dbReference type="Pfam" id="PF02678">
    <property type="entry name" value="Pirin"/>
    <property type="match status" value="1"/>
</dbReference>
<evidence type="ECO:0000313" key="6">
    <source>
        <dbReference type="Proteomes" id="UP001501532"/>
    </source>
</evidence>
<dbReference type="InterPro" id="IPR014710">
    <property type="entry name" value="RmlC-like_jellyroll"/>
</dbReference>
<comment type="caution">
    <text evidence="5">The sequence shown here is derived from an EMBL/GenBank/DDBJ whole genome shotgun (WGS) entry which is preliminary data.</text>
</comment>
<gene>
    <name evidence="5" type="ORF">GCM10010448_11100</name>
</gene>
<dbReference type="SUPFAM" id="SSF51182">
    <property type="entry name" value="RmlC-like cupins"/>
    <property type="match status" value="1"/>
</dbReference>
<dbReference type="PANTHER" id="PTHR13903:SF8">
    <property type="entry name" value="PIRIN"/>
    <property type="match status" value="1"/>
</dbReference>
<dbReference type="PANTHER" id="PTHR13903">
    <property type="entry name" value="PIRIN-RELATED"/>
    <property type="match status" value="1"/>
</dbReference>
<organism evidence="5 6">
    <name type="scientific">Streptomyces glomeratus</name>
    <dbReference type="NCBI Taxonomy" id="284452"/>
    <lineage>
        <taxon>Bacteria</taxon>
        <taxon>Bacillati</taxon>
        <taxon>Actinomycetota</taxon>
        <taxon>Actinomycetes</taxon>
        <taxon>Kitasatosporales</taxon>
        <taxon>Streptomycetaceae</taxon>
        <taxon>Streptomyces</taxon>
    </lineage>
</organism>
<dbReference type="EMBL" id="BAAAUF010000009">
    <property type="protein sequence ID" value="GAA3030880.1"/>
    <property type="molecule type" value="Genomic_DNA"/>
</dbReference>
<dbReference type="CDD" id="cd02909">
    <property type="entry name" value="cupin_pirin_N"/>
    <property type="match status" value="1"/>
</dbReference>